<evidence type="ECO:0000313" key="5">
    <source>
        <dbReference type="EMBL" id="MBD8106737.1"/>
    </source>
</evidence>
<dbReference type="STRING" id="1219360.GCA_001571305_02209"/>
<protein>
    <submittedName>
        <fullName evidence="6">GntR family transcriptional regulator</fullName>
    </submittedName>
</protein>
<dbReference type="OrthoDB" id="9799812at2"/>
<comment type="caution">
    <text evidence="6">The sequence shown here is derived from an EMBL/GenBank/DDBJ whole genome shotgun (WGS) entry which is preliminary data.</text>
</comment>
<dbReference type="InterPro" id="IPR011711">
    <property type="entry name" value="GntR_C"/>
</dbReference>
<keyword evidence="2" id="KW-0238">DNA-binding</keyword>
<dbReference type="Pfam" id="PF00392">
    <property type="entry name" value="GntR"/>
    <property type="match status" value="1"/>
</dbReference>
<dbReference type="SUPFAM" id="SSF46785">
    <property type="entry name" value="Winged helix' DNA-binding domain"/>
    <property type="match status" value="1"/>
</dbReference>
<evidence type="ECO:0000313" key="6">
    <source>
        <dbReference type="EMBL" id="TKJ93764.1"/>
    </source>
</evidence>
<evidence type="ECO:0000313" key="7">
    <source>
        <dbReference type="Proteomes" id="UP000306393"/>
    </source>
</evidence>
<accession>A0A4U3FJ68</accession>
<reference evidence="5 8" key="2">
    <citation type="journal article" date="2020" name="FEMS Microbiol. Ecol.">
        <title>Temporal dynamics of bacterial communities during seed development and maturation.</title>
        <authorList>
            <person name="Chesneau G."/>
            <person name="Torres-Cortes G."/>
            <person name="Briand M."/>
            <person name="Darrasse A."/>
            <person name="Preveaux A."/>
            <person name="Marais C."/>
            <person name="Jacques M.A."/>
            <person name="Shade A."/>
            <person name="Barret M."/>
        </authorList>
    </citation>
    <scope>NUCLEOTIDE SEQUENCE [LARGE SCALE GENOMIC DNA]</scope>
    <source>
        <strain evidence="5 8">CFBP13732</strain>
    </source>
</reference>
<feature type="domain" description="HTH gntR-type" evidence="4">
    <location>
        <begin position="20"/>
        <end position="87"/>
    </location>
</feature>
<sequence>MKKGMLMSDTVQIPTGDRAISLNELAYLRFRQALITLEYKPGDYLNMAQVMADLEVGRTPVNQAVHRLAAEGLLQILPRKGVMVAPLSVDDALELIEVRLVNEQLCVRLAAARISAAQVGQLREINARLAEASRQRDPLTMMACDNQFHHLLAAIAANRRLMDILNIIHAQAQRFWATTLSDAGHMEEVIAEHNAIIDALAAGDLSAAVRATEHHILSFKRALLAGRAG</sequence>
<dbReference type="SUPFAM" id="SSF48008">
    <property type="entry name" value="GntR ligand-binding domain-like"/>
    <property type="match status" value="1"/>
</dbReference>
<dbReference type="Proteomes" id="UP000661012">
    <property type="component" value="Unassembled WGS sequence"/>
</dbReference>
<dbReference type="InterPro" id="IPR000524">
    <property type="entry name" value="Tscrpt_reg_HTH_GntR"/>
</dbReference>
<dbReference type="AlphaFoldDB" id="A0A4U3FJ68"/>
<dbReference type="SMART" id="SM00345">
    <property type="entry name" value="HTH_GNTR"/>
    <property type="match status" value="1"/>
</dbReference>
<evidence type="ECO:0000313" key="8">
    <source>
        <dbReference type="Proteomes" id="UP000661012"/>
    </source>
</evidence>
<dbReference type="InterPro" id="IPR008920">
    <property type="entry name" value="TF_FadR/GntR_C"/>
</dbReference>
<dbReference type="Proteomes" id="UP000306393">
    <property type="component" value="Unassembled WGS sequence"/>
</dbReference>
<keyword evidence="8" id="KW-1185">Reference proteome</keyword>
<dbReference type="PANTHER" id="PTHR43537:SF45">
    <property type="entry name" value="GNTR FAMILY REGULATORY PROTEIN"/>
    <property type="match status" value="1"/>
</dbReference>
<dbReference type="PANTHER" id="PTHR43537">
    <property type="entry name" value="TRANSCRIPTIONAL REGULATOR, GNTR FAMILY"/>
    <property type="match status" value="1"/>
</dbReference>
<gene>
    <name evidence="6" type="ORF">EpCFBP13511_04165</name>
    <name evidence="5" type="ORF">IFT93_09915</name>
</gene>
<dbReference type="EMBL" id="JACYNN010000005">
    <property type="protein sequence ID" value="MBD8106737.1"/>
    <property type="molecule type" value="Genomic_DNA"/>
</dbReference>
<dbReference type="EMBL" id="QGAC01000003">
    <property type="protein sequence ID" value="TKJ93764.1"/>
    <property type="molecule type" value="Genomic_DNA"/>
</dbReference>
<keyword evidence="3" id="KW-0804">Transcription</keyword>
<evidence type="ECO:0000256" key="3">
    <source>
        <dbReference type="ARBA" id="ARBA00023163"/>
    </source>
</evidence>
<dbReference type="InterPro" id="IPR036388">
    <property type="entry name" value="WH-like_DNA-bd_sf"/>
</dbReference>
<dbReference type="Gene3D" id="1.10.10.10">
    <property type="entry name" value="Winged helix-like DNA-binding domain superfamily/Winged helix DNA-binding domain"/>
    <property type="match status" value="1"/>
</dbReference>
<evidence type="ECO:0000256" key="1">
    <source>
        <dbReference type="ARBA" id="ARBA00023015"/>
    </source>
</evidence>
<reference evidence="6 7" key="1">
    <citation type="journal article" date="2019" name="Sci. Rep.">
        <title>Differences in resource use lead to coexistence of seed-transmitted microbial populations.</title>
        <authorList>
            <person name="Torres-Cortes G."/>
            <person name="Garcia B.J."/>
            <person name="Compant S."/>
            <person name="Rezki S."/>
            <person name="Jones P."/>
            <person name="Preveaux A."/>
            <person name="Briand M."/>
            <person name="Roulet A."/>
            <person name="Bouchez O."/>
            <person name="Jacobson D."/>
            <person name="Barret M."/>
        </authorList>
    </citation>
    <scope>NUCLEOTIDE SEQUENCE [LARGE SCALE GENOMIC DNA]</scope>
    <source>
        <strain evidence="6 7">CFBP13511</strain>
    </source>
</reference>
<proteinExistence type="predicted"/>
<dbReference type="InterPro" id="IPR036390">
    <property type="entry name" value="WH_DNA-bd_sf"/>
</dbReference>
<evidence type="ECO:0000259" key="4">
    <source>
        <dbReference type="PROSITE" id="PS50949"/>
    </source>
</evidence>
<organism evidence="6 7">
    <name type="scientific">Erwinia persicina</name>
    <dbReference type="NCBI Taxonomy" id="55211"/>
    <lineage>
        <taxon>Bacteria</taxon>
        <taxon>Pseudomonadati</taxon>
        <taxon>Pseudomonadota</taxon>
        <taxon>Gammaproteobacteria</taxon>
        <taxon>Enterobacterales</taxon>
        <taxon>Erwiniaceae</taxon>
        <taxon>Erwinia</taxon>
    </lineage>
</organism>
<dbReference type="GO" id="GO:0003677">
    <property type="term" value="F:DNA binding"/>
    <property type="evidence" value="ECO:0007669"/>
    <property type="project" value="UniProtKB-KW"/>
</dbReference>
<dbReference type="GO" id="GO:0003700">
    <property type="term" value="F:DNA-binding transcription factor activity"/>
    <property type="evidence" value="ECO:0007669"/>
    <property type="project" value="InterPro"/>
</dbReference>
<dbReference type="Gene3D" id="1.20.120.530">
    <property type="entry name" value="GntR ligand-binding domain-like"/>
    <property type="match status" value="1"/>
</dbReference>
<name>A0A4U3FJ68_9GAMM</name>
<dbReference type="SMART" id="SM00895">
    <property type="entry name" value="FCD"/>
    <property type="match status" value="1"/>
</dbReference>
<keyword evidence="1" id="KW-0805">Transcription regulation</keyword>
<dbReference type="Pfam" id="PF07729">
    <property type="entry name" value="FCD"/>
    <property type="match status" value="1"/>
</dbReference>
<dbReference type="PROSITE" id="PS50949">
    <property type="entry name" value="HTH_GNTR"/>
    <property type="match status" value="1"/>
</dbReference>
<evidence type="ECO:0000256" key="2">
    <source>
        <dbReference type="ARBA" id="ARBA00023125"/>
    </source>
</evidence>